<evidence type="ECO:0000256" key="1">
    <source>
        <dbReference type="ARBA" id="ARBA00004127"/>
    </source>
</evidence>
<keyword evidence="8" id="KW-1185">Reference proteome</keyword>
<dbReference type="AlphaFoldDB" id="K9YLJ5"/>
<feature type="transmembrane region" description="Helical" evidence="5">
    <location>
        <begin position="278"/>
        <end position="296"/>
    </location>
</feature>
<dbReference type="Pfam" id="PF04134">
    <property type="entry name" value="DCC1-like"/>
    <property type="match status" value="1"/>
</dbReference>
<dbReference type="PANTHER" id="PTHR39535:SF2">
    <property type="entry name" value="HTTM DOMAIN-CONTAINING PROTEIN"/>
    <property type="match status" value="1"/>
</dbReference>
<feature type="transmembrane region" description="Helical" evidence="5">
    <location>
        <begin position="433"/>
        <end position="451"/>
    </location>
</feature>
<proteinExistence type="predicted"/>
<evidence type="ECO:0000313" key="7">
    <source>
        <dbReference type="EMBL" id="AFZ47352.1"/>
    </source>
</evidence>
<accession>K9YLJ5</accession>
<organism evidence="7 8">
    <name type="scientific">Cyanobacterium stanieri (strain ATCC 29140 / PCC 7202)</name>
    <dbReference type="NCBI Taxonomy" id="292563"/>
    <lineage>
        <taxon>Bacteria</taxon>
        <taxon>Bacillati</taxon>
        <taxon>Cyanobacteriota</taxon>
        <taxon>Cyanophyceae</taxon>
        <taxon>Oscillatoriophycideae</taxon>
        <taxon>Chroococcales</taxon>
        <taxon>Geminocystaceae</taxon>
        <taxon>Cyanobacterium</taxon>
    </lineage>
</organism>
<keyword evidence="4 5" id="KW-0472">Membrane</keyword>
<feature type="transmembrane region" description="Helical" evidence="5">
    <location>
        <begin position="253"/>
        <end position="272"/>
    </location>
</feature>
<dbReference type="STRING" id="292563.Cyast_1388"/>
<dbReference type="InterPro" id="IPR007263">
    <property type="entry name" value="DCC1-like"/>
</dbReference>
<dbReference type="Proteomes" id="UP000010483">
    <property type="component" value="Chromosome"/>
</dbReference>
<dbReference type="BioCyc" id="CSTA292563:G1353-1400-MONOMER"/>
<dbReference type="PATRIC" id="fig|292563.3.peg.1453"/>
<dbReference type="GO" id="GO:0012505">
    <property type="term" value="C:endomembrane system"/>
    <property type="evidence" value="ECO:0007669"/>
    <property type="project" value="UniProtKB-SubCell"/>
</dbReference>
<evidence type="ECO:0000256" key="2">
    <source>
        <dbReference type="ARBA" id="ARBA00022692"/>
    </source>
</evidence>
<evidence type="ECO:0000259" key="6">
    <source>
        <dbReference type="SMART" id="SM00752"/>
    </source>
</evidence>
<feature type="transmembrane region" description="Helical" evidence="5">
    <location>
        <begin position="168"/>
        <end position="189"/>
    </location>
</feature>
<evidence type="ECO:0000256" key="3">
    <source>
        <dbReference type="ARBA" id="ARBA00022989"/>
    </source>
</evidence>
<gene>
    <name evidence="7" type="ordered locus">Cyast_1388</name>
</gene>
<keyword evidence="2 5" id="KW-0812">Transmembrane</keyword>
<feature type="transmembrane region" description="Helical" evidence="5">
    <location>
        <begin position="83"/>
        <end position="103"/>
    </location>
</feature>
<dbReference type="EMBL" id="CP003940">
    <property type="protein sequence ID" value="AFZ47352.1"/>
    <property type="molecule type" value="Genomic_DNA"/>
</dbReference>
<comment type="subcellular location">
    <subcellularLocation>
        <location evidence="1">Endomembrane system</location>
        <topology evidence="1">Multi-pass membrane protein</topology>
    </subcellularLocation>
</comment>
<sequence>MVTQKNLKKWGWLNSLSKRYGLDIRSLALLRMGLGLVILADLFLRFPDLSSHYSDQGVLPRTALIESLDPWYWSIHLLSGQPFVQGLLFLAGAIFGLAMVVGYRTRLATIASWALMVSLHHRNPALLFAADSVLRTVLFWAMFLPLGAAYSVDIALNPKADSVPKRIFSGAVIAFTIQQCFIYIMSAVFKSTSDIWFPDLTAVYYTLNFDQYVTPLGAWLLNLPLVVLQFFTLVTLILEWVGPLFLFMPVKTNFFRTATVITFILLHVGFGLTLNLGIFPFLSIVSWLAFIPSSVWEGWKKRFYGEPQAGLKIYYDADCGFCKKVVYLLRVFLLLPDTPLQPAQSDVSIQEDMERWNSWVVMDWQGNRYFKFEAIVYVVSLSPVFRIFTTILGLPIIMKLGKRFYEAIANNRQTAGILTRPLLFRTFSGKTPLWQSIISILFLGLIFVLNLRGFTDHWYFVDQDTPTLRALRRVTRSRSLQRIDWIGYLLRLDQNGWGIFAPSPPRDDGWHVIVGVLADGREVNLLHPDQPISFDKPTLGDRQRLYGNMQWRTYYINLNRNIGNQLYPYFGEYLCRQWQQQYGDSRPLEQINFYFMEERTVDPGETIEVNQQLQFQFQCQ</sequence>
<evidence type="ECO:0000313" key="8">
    <source>
        <dbReference type="Proteomes" id="UP000010483"/>
    </source>
</evidence>
<dbReference type="InterPro" id="IPR011020">
    <property type="entry name" value="HTTM-like"/>
</dbReference>
<dbReference type="InterPro" id="IPR052964">
    <property type="entry name" value="Sporulation_signal_mat"/>
</dbReference>
<feature type="transmembrane region" description="Helical" evidence="5">
    <location>
        <begin position="219"/>
        <end position="241"/>
    </location>
</feature>
<feature type="domain" description="HTTM-like" evidence="6">
    <location>
        <begin position="19"/>
        <end position="295"/>
    </location>
</feature>
<name>K9YLJ5_CYASC</name>
<reference evidence="8" key="1">
    <citation type="journal article" date="2013" name="Proc. Natl. Acad. Sci. U.S.A.">
        <title>Improving the coverage of the cyanobacterial phylum using diversity-driven genome sequencing.</title>
        <authorList>
            <person name="Shih P.M."/>
            <person name="Wu D."/>
            <person name="Latifi A."/>
            <person name="Axen S.D."/>
            <person name="Fewer D.P."/>
            <person name="Talla E."/>
            <person name="Calteau A."/>
            <person name="Cai F."/>
            <person name="Tandeau de Marsac N."/>
            <person name="Rippka R."/>
            <person name="Herdman M."/>
            <person name="Sivonen K."/>
            <person name="Coursin T."/>
            <person name="Laurent T."/>
            <person name="Goodwin L."/>
            <person name="Nolan M."/>
            <person name="Davenport K.W."/>
            <person name="Han C.S."/>
            <person name="Rubin E.M."/>
            <person name="Eisen J.A."/>
            <person name="Woyke T."/>
            <person name="Gugger M."/>
            <person name="Kerfeld C.A."/>
        </authorList>
    </citation>
    <scope>NUCLEOTIDE SEQUENCE [LARGE SCALE GENOMIC DNA]</scope>
    <source>
        <strain evidence="8">ATCC 29140 / PCC 7202</strain>
    </source>
</reference>
<keyword evidence="3 5" id="KW-1133">Transmembrane helix</keyword>
<dbReference type="GO" id="GO:0015035">
    <property type="term" value="F:protein-disulfide reductase activity"/>
    <property type="evidence" value="ECO:0007669"/>
    <property type="project" value="InterPro"/>
</dbReference>
<dbReference type="PANTHER" id="PTHR39535">
    <property type="entry name" value="SPORULATION-DELAYING PROTEIN SDPB"/>
    <property type="match status" value="1"/>
</dbReference>
<evidence type="ECO:0000256" key="5">
    <source>
        <dbReference type="SAM" id="Phobius"/>
    </source>
</evidence>
<feature type="transmembrane region" description="Helical" evidence="5">
    <location>
        <begin position="28"/>
        <end position="46"/>
    </location>
</feature>
<dbReference type="KEGG" id="csn:Cyast_1388"/>
<protein>
    <submittedName>
        <fullName evidence="7">Thiol-disulfide oxidoreductase DCC</fullName>
    </submittedName>
</protein>
<dbReference type="eggNOG" id="COG3011">
    <property type="taxonomic scope" value="Bacteria"/>
</dbReference>
<dbReference type="HOGENOM" id="CLU_022162_0_0_3"/>
<evidence type="ECO:0000256" key="4">
    <source>
        <dbReference type="ARBA" id="ARBA00023136"/>
    </source>
</evidence>
<feature type="transmembrane region" description="Helical" evidence="5">
    <location>
        <begin position="374"/>
        <end position="397"/>
    </location>
</feature>
<dbReference type="SMART" id="SM00752">
    <property type="entry name" value="HTTM"/>
    <property type="match status" value="1"/>
</dbReference>